<accession>A0A521F3G4</accession>
<dbReference type="AlphaFoldDB" id="A0A521F3G4"/>
<evidence type="ECO:0000313" key="3">
    <source>
        <dbReference type="Proteomes" id="UP000315636"/>
    </source>
</evidence>
<sequence>MKLRNAFILILCSCILAIPSKATSSPAPVGPGLHQIKTEHNFQVNPQSGQITGVNVQSQLQPEGKAEGTWTFELYFGQGENPETVRSDEGSAVIPMESPRITPADQPAQEYYIITHFKGRVDGQPTELMESYAFSIPDIRLGATRDGKDQKTYINTNGENSLIVIADPRRNVLHVQENTSHLSVDLKPGEYLVSVMVRDNVSLMETRRLNVPEKGDSDTYPVKGETDRYLSSDTAQKYIDQIKKTRRLLKPESL</sequence>
<evidence type="ECO:0000256" key="1">
    <source>
        <dbReference type="SAM" id="SignalP"/>
    </source>
</evidence>
<dbReference type="Proteomes" id="UP000315636">
    <property type="component" value="Unassembled WGS sequence"/>
</dbReference>
<reference evidence="2 3" key="1">
    <citation type="submission" date="2017-05" db="EMBL/GenBank/DDBJ databases">
        <authorList>
            <person name="Varghese N."/>
            <person name="Submissions S."/>
        </authorList>
    </citation>
    <scope>NUCLEOTIDE SEQUENCE [LARGE SCALE GENOMIC DNA]</scope>
    <source>
        <strain evidence="2 3">DSM 45474</strain>
    </source>
</reference>
<name>A0A521F3G4_9BACL</name>
<feature type="signal peptide" evidence="1">
    <location>
        <begin position="1"/>
        <end position="24"/>
    </location>
</feature>
<keyword evidence="1" id="KW-0732">Signal</keyword>
<dbReference type="OrthoDB" id="9889846at2"/>
<proteinExistence type="predicted"/>
<keyword evidence="3" id="KW-1185">Reference proteome</keyword>
<dbReference type="EMBL" id="FXTI01000012">
    <property type="protein sequence ID" value="SMO90734.1"/>
    <property type="molecule type" value="Genomic_DNA"/>
</dbReference>
<gene>
    <name evidence="2" type="ORF">SAMN06264849_11283</name>
</gene>
<protein>
    <submittedName>
        <fullName evidence="2">Uncharacterized protein</fullName>
    </submittedName>
</protein>
<dbReference type="RefSeq" id="WP_142506566.1">
    <property type="nucleotide sequence ID" value="NZ_FXTI01000012.1"/>
</dbReference>
<feature type="chain" id="PRO_5039675463" evidence="1">
    <location>
        <begin position="25"/>
        <end position="254"/>
    </location>
</feature>
<organism evidence="2 3">
    <name type="scientific">Melghirimyces algeriensis</name>
    <dbReference type="NCBI Taxonomy" id="910412"/>
    <lineage>
        <taxon>Bacteria</taxon>
        <taxon>Bacillati</taxon>
        <taxon>Bacillota</taxon>
        <taxon>Bacilli</taxon>
        <taxon>Bacillales</taxon>
        <taxon>Thermoactinomycetaceae</taxon>
        <taxon>Melghirimyces</taxon>
    </lineage>
</organism>
<evidence type="ECO:0000313" key="2">
    <source>
        <dbReference type="EMBL" id="SMO90734.1"/>
    </source>
</evidence>